<dbReference type="EMBL" id="JAVRRG010000003">
    <property type="protein sequence ID" value="KAK5102111.1"/>
    <property type="molecule type" value="Genomic_DNA"/>
</dbReference>
<gene>
    <name evidence="1" type="ORF">LTR24_000342</name>
</gene>
<keyword evidence="2" id="KW-1185">Reference proteome</keyword>
<protein>
    <submittedName>
        <fullName evidence="1">Uncharacterized protein</fullName>
    </submittedName>
</protein>
<dbReference type="Proteomes" id="UP001345013">
    <property type="component" value="Unassembled WGS sequence"/>
</dbReference>
<name>A0ABR0KNI2_9EURO</name>
<sequence>MLGLCSTTNADDMRREVRISRPPFLQLSQQATQDLLELGWLSRMVLSRIKDGPGSTAFDEWEKHVGNPMEVRLQNDSGQTKCTLTIDLLAWKSSFFDFELIEMFKDVSDPIDGRIHEAGCLHSQNPEMVIQDVYTGSPAKAFYFRLCSRALVNIENIARNQTNRLQTSNTRDLDWATHQMLRTQFESPWELVNVAFQYNASQVDGSVVKSRFSHLWQKGTNHQYYEASENGCQDRTWRARSWHSEEEETLALSTALQ</sequence>
<organism evidence="1 2">
    <name type="scientific">Lithohypha guttulata</name>
    <dbReference type="NCBI Taxonomy" id="1690604"/>
    <lineage>
        <taxon>Eukaryota</taxon>
        <taxon>Fungi</taxon>
        <taxon>Dikarya</taxon>
        <taxon>Ascomycota</taxon>
        <taxon>Pezizomycotina</taxon>
        <taxon>Eurotiomycetes</taxon>
        <taxon>Chaetothyriomycetidae</taxon>
        <taxon>Chaetothyriales</taxon>
        <taxon>Trichomeriaceae</taxon>
        <taxon>Lithohypha</taxon>
    </lineage>
</organism>
<proteinExistence type="predicted"/>
<reference evidence="1 2" key="1">
    <citation type="submission" date="2023-08" db="EMBL/GenBank/DDBJ databases">
        <title>Black Yeasts Isolated from many extreme environments.</title>
        <authorList>
            <person name="Coleine C."/>
            <person name="Stajich J.E."/>
            <person name="Selbmann L."/>
        </authorList>
    </citation>
    <scope>NUCLEOTIDE SEQUENCE [LARGE SCALE GENOMIC DNA]</scope>
    <source>
        <strain evidence="1 2">CCFEE 5885</strain>
    </source>
</reference>
<accession>A0ABR0KNI2</accession>
<comment type="caution">
    <text evidence="1">The sequence shown here is derived from an EMBL/GenBank/DDBJ whole genome shotgun (WGS) entry which is preliminary data.</text>
</comment>
<evidence type="ECO:0000313" key="1">
    <source>
        <dbReference type="EMBL" id="KAK5102111.1"/>
    </source>
</evidence>
<evidence type="ECO:0000313" key="2">
    <source>
        <dbReference type="Proteomes" id="UP001345013"/>
    </source>
</evidence>